<proteinExistence type="predicted"/>
<reference evidence="2" key="2">
    <citation type="journal article" date="2018" name="BMC Genomics">
        <title>Genomic insights into host adaptation between the wheat stripe rust pathogen (Puccinia striiformis f. sp. tritici) and the barley stripe rust pathogen (Puccinia striiformis f. sp. hordei).</title>
        <authorList>
            <person name="Xia C."/>
            <person name="Wang M."/>
            <person name="Yin C."/>
            <person name="Cornejo O.E."/>
            <person name="Hulbert S.H."/>
            <person name="Chen X."/>
        </authorList>
    </citation>
    <scope>NUCLEOTIDE SEQUENCE [LARGE SCALE GENOMIC DNA]</scope>
    <source>
        <strain evidence="2">93TX-2</strain>
    </source>
</reference>
<dbReference type="AlphaFoldDB" id="A0A2S4WDZ6"/>
<dbReference type="OrthoDB" id="2507501at2759"/>
<gene>
    <name evidence="1" type="ORF">PSHT_04174</name>
</gene>
<accession>A0A2S4WDZ6</accession>
<dbReference type="VEuPathDB" id="FungiDB:PSHT_04174"/>
<keyword evidence="2" id="KW-1185">Reference proteome</keyword>
<evidence type="ECO:0000313" key="1">
    <source>
        <dbReference type="EMBL" id="POW20005.1"/>
    </source>
</evidence>
<reference evidence="2" key="3">
    <citation type="journal article" date="2018" name="Mol. Plant Microbe Interact.">
        <title>Genome sequence resources for the wheat stripe rust pathogen (Puccinia striiformis f. sp. tritici) and the barley stripe rust pathogen (Puccinia striiformis f. sp. hordei).</title>
        <authorList>
            <person name="Xia C."/>
            <person name="Wang M."/>
            <person name="Yin C."/>
            <person name="Cornejo O.E."/>
            <person name="Hulbert S.H."/>
            <person name="Chen X."/>
        </authorList>
    </citation>
    <scope>NUCLEOTIDE SEQUENCE [LARGE SCALE GENOMIC DNA]</scope>
    <source>
        <strain evidence="2">93TX-2</strain>
    </source>
</reference>
<reference evidence="1 2" key="1">
    <citation type="submission" date="2017-12" db="EMBL/GenBank/DDBJ databases">
        <title>Gene loss provides genomic basis for host adaptation in cereal stripe rust fungi.</title>
        <authorList>
            <person name="Xia C."/>
        </authorList>
    </citation>
    <scope>NUCLEOTIDE SEQUENCE [LARGE SCALE GENOMIC DNA]</scope>
    <source>
        <strain evidence="1 2">93TX-2</strain>
    </source>
</reference>
<protein>
    <submittedName>
        <fullName evidence="1">Uncharacterized protein</fullName>
    </submittedName>
</protein>
<sequence>MLFVFRNRPVHPDEGYLANLADATPWARIEHNLNHFQQPAKSSNKWIVFPQHGDILADAFQRPVVHISDIMLVTFLPSNHAPTTNPPLFLIYIEEAEGWPDVIQLNRDKWNRRFPQLTEATHLDILSSDNEDKLAA</sequence>
<dbReference type="VEuPathDB" id="FungiDB:PSTT_07757"/>
<dbReference type="EMBL" id="PKSM01000040">
    <property type="protein sequence ID" value="POW20005.1"/>
    <property type="molecule type" value="Genomic_DNA"/>
</dbReference>
<name>A0A2S4WDZ6_9BASI</name>
<comment type="caution">
    <text evidence="1">The sequence shown here is derived from an EMBL/GenBank/DDBJ whole genome shotgun (WGS) entry which is preliminary data.</text>
</comment>
<organism evidence="1 2">
    <name type="scientific">Puccinia striiformis</name>
    <dbReference type="NCBI Taxonomy" id="27350"/>
    <lineage>
        <taxon>Eukaryota</taxon>
        <taxon>Fungi</taxon>
        <taxon>Dikarya</taxon>
        <taxon>Basidiomycota</taxon>
        <taxon>Pucciniomycotina</taxon>
        <taxon>Pucciniomycetes</taxon>
        <taxon>Pucciniales</taxon>
        <taxon>Pucciniaceae</taxon>
        <taxon>Puccinia</taxon>
    </lineage>
</organism>
<evidence type="ECO:0000313" key="2">
    <source>
        <dbReference type="Proteomes" id="UP000238274"/>
    </source>
</evidence>
<dbReference type="Proteomes" id="UP000238274">
    <property type="component" value="Unassembled WGS sequence"/>
</dbReference>